<sequence>MNLHWKSILGAAAVVAAVVTIPATGAQAAGCGVNGKGVLWCGNEGNAPLYDKPSTSTPVGYVVDNLWTTNSWFTCWSEGQYHKGGNTTWYKTQGDRKGKWGWVPAGYVFTSDGFDANPSRHGLPKCQYDWD</sequence>
<comment type="caution">
    <text evidence="2">The sequence shown here is derived from an EMBL/GenBank/DDBJ whole genome shotgun (WGS) entry which is preliminary data.</text>
</comment>
<gene>
    <name evidence="2" type="ORF">HNR40_010665</name>
</gene>
<evidence type="ECO:0000313" key="3">
    <source>
        <dbReference type="Proteomes" id="UP000568380"/>
    </source>
</evidence>
<evidence type="ECO:0000256" key="1">
    <source>
        <dbReference type="SAM" id="SignalP"/>
    </source>
</evidence>
<dbReference type="EMBL" id="JACHIN010000032">
    <property type="protein sequence ID" value="MBB5085151.1"/>
    <property type="molecule type" value="Genomic_DNA"/>
</dbReference>
<evidence type="ECO:0008006" key="4">
    <source>
        <dbReference type="Google" id="ProtNLM"/>
    </source>
</evidence>
<keyword evidence="1" id="KW-0732">Signal</keyword>
<reference evidence="2 3" key="1">
    <citation type="submission" date="2020-08" db="EMBL/GenBank/DDBJ databases">
        <title>Genomic Encyclopedia of Type Strains, Phase IV (KMG-IV): sequencing the most valuable type-strain genomes for metagenomic binning, comparative biology and taxonomic classification.</title>
        <authorList>
            <person name="Goeker M."/>
        </authorList>
    </citation>
    <scope>NUCLEOTIDE SEQUENCE [LARGE SCALE GENOMIC DNA]</scope>
    <source>
        <strain evidence="2 3">DSM 45385</strain>
    </source>
</reference>
<proteinExistence type="predicted"/>
<keyword evidence="3" id="KW-1185">Reference proteome</keyword>
<feature type="signal peptide" evidence="1">
    <location>
        <begin position="1"/>
        <end position="28"/>
    </location>
</feature>
<organism evidence="2 3">
    <name type="scientific">Nonomuraea endophytica</name>
    <dbReference type="NCBI Taxonomy" id="714136"/>
    <lineage>
        <taxon>Bacteria</taxon>
        <taxon>Bacillati</taxon>
        <taxon>Actinomycetota</taxon>
        <taxon>Actinomycetes</taxon>
        <taxon>Streptosporangiales</taxon>
        <taxon>Streptosporangiaceae</taxon>
        <taxon>Nonomuraea</taxon>
    </lineage>
</organism>
<accession>A0A7W8EMY4</accession>
<feature type="chain" id="PRO_5030546038" description="SH3 domain-containing protein" evidence="1">
    <location>
        <begin position="29"/>
        <end position="131"/>
    </location>
</feature>
<dbReference type="Proteomes" id="UP000568380">
    <property type="component" value="Unassembled WGS sequence"/>
</dbReference>
<evidence type="ECO:0000313" key="2">
    <source>
        <dbReference type="EMBL" id="MBB5085151.1"/>
    </source>
</evidence>
<name>A0A7W8EMY4_9ACTN</name>
<protein>
    <recommendedName>
        <fullName evidence="4">SH3 domain-containing protein</fullName>
    </recommendedName>
</protein>
<dbReference type="RefSeq" id="WP_184976337.1">
    <property type="nucleotide sequence ID" value="NZ_JACHIN010000032.1"/>
</dbReference>
<dbReference type="AlphaFoldDB" id="A0A7W8EMY4"/>